<reference evidence="1" key="1">
    <citation type="submission" date="2019-08" db="EMBL/GenBank/DDBJ databases">
        <authorList>
            <person name="Kucharzyk K."/>
            <person name="Murdoch R.W."/>
            <person name="Higgins S."/>
            <person name="Loffler F."/>
        </authorList>
    </citation>
    <scope>NUCLEOTIDE SEQUENCE</scope>
</reference>
<dbReference type="EMBL" id="VSSQ01033696">
    <property type="protein sequence ID" value="MPM85369.1"/>
    <property type="molecule type" value="Genomic_DNA"/>
</dbReference>
<proteinExistence type="predicted"/>
<accession>A0A645D827</accession>
<organism evidence="1">
    <name type="scientific">bioreactor metagenome</name>
    <dbReference type="NCBI Taxonomy" id="1076179"/>
    <lineage>
        <taxon>unclassified sequences</taxon>
        <taxon>metagenomes</taxon>
        <taxon>ecological metagenomes</taxon>
    </lineage>
</organism>
<dbReference type="AlphaFoldDB" id="A0A645D827"/>
<evidence type="ECO:0000313" key="1">
    <source>
        <dbReference type="EMBL" id="MPM85369.1"/>
    </source>
</evidence>
<gene>
    <name evidence="1" type="ORF">SDC9_132449</name>
</gene>
<sequence length="155" mass="17589">MNHHLTGEIGNRHKTDIRYIGRRTVIIFDGSRYIRFGPGVDRIVVIQHAAGFLGQSKLHIGQHRAGDADKFVGKIVTREFGDAVYPGRVIHDARRAVDHRDDEPAAICITVFSITRITDGDSSRIVVIRHKEYIRQVRRGIHIIFLVRRHGGIIV</sequence>
<protein>
    <submittedName>
        <fullName evidence="1">Uncharacterized protein</fullName>
    </submittedName>
</protein>
<name>A0A645D827_9ZZZZ</name>
<comment type="caution">
    <text evidence="1">The sequence shown here is derived from an EMBL/GenBank/DDBJ whole genome shotgun (WGS) entry which is preliminary data.</text>
</comment>